<evidence type="ECO:0000256" key="4">
    <source>
        <dbReference type="ARBA" id="ARBA00023054"/>
    </source>
</evidence>
<comment type="subunit">
    <text evidence="8">Component of the swi5-sfr1 complex.</text>
</comment>
<feature type="coiled-coil region" evidence="9">
    <location>
        <begin position="59"/>
        <end position="86"/>
    </location>
</feature>
<dbReference type="CTD" id="375757"/>
<dbReference type="RefSeq" id="XP_029921406.1">
    <property type="nucleotide sequence ID" value="XM_030065546.1"/>
</dbReference>
<dbReference type="OrthoDB" id="255837at2759"/>
<reference evidence="11" key="3">
    <citation type="submission" date="2025-09" db="UniProtKB">
        <authorList>
            <consortium name="Ensembl"/>
        </authorList>
    </citation>
    <scope>IDENTIFICATION</scope>
</reference>
<keyword evidence="3" id="KW-0227">DNA damage</keyword>
<evidence type="ECO:0000256" key="6">
    <source>
        <dbReference type="ARBA" id="ARBA00030081"/>
    </source>
</evidence>
<dbReference type="GeneTree" id="ENSGT00390000009349"/>
<evidence type="ECO:0000313" key="12">
    <source>
        <dbReference type="Proteomes" id="UP000472263"/>
    </source>
</evidence>
<dbReference type="FunFam" id="1.20.5.170:FF:000056">
    <property type="entry name" value="DNA repair protein SWI5 homolog"/>
    <property type="match status" value="1"/>
</dbReference>
<proteinExistence type="inferred from homology"/>
<dbReference type="PANTHER" id="PTHR28529:SF2">
    <property type="entry name" value="DNA REPAIR PROTEIN SWI5 HOMOLOG"/>
    <property type="match status" value="1"/>
</dbReference>
<keyword evidence="12" id="KW-1185">Reference proteome</keyword>
<feature type="compositionally biased region" description="Polar residues" evidence="10">
    <location>
        <begin position="1"/>
        <end position="13"/>
    </location>
</feature>
<evidence type="ECO:0000256" key="7">
    <source>
        <dbReference type="ARBA" id="ARBA00059338"/>
    </source>
</evidence>
<sequence>MDSQQHSETSCSARNFLFSTPEGDDLKKATQKRTPSSKFKKVHSSFKSPLQTCAAQSAKVSPEEEVKELKRRREELDTEIAQLETEGYRVEELGQHIDLLHEYNDIKDIGQTLLGRIAALRGMTTRDLYGHFGLELDD</sequence>
<dbReference type="PANTHER" id="PTHR28529">
    <property type="entry name" value="DNA REPAIR PROTEIN SWI5 HOMOLOG"/>
    <property type="match status" value="1"/>
</dbReference>
<dbReference type="InterPro" id="IPR010760">
    <property type="entry name" value="DNA-repair_Swi5"/>
</dbReference>
<comment type="function">
    <text evidence="7">Component of the SWI5-SFR1 complex, a complex required for double-strand break repair via homologous recombination.</text>
</comment>
<reference evidence="11" key="1">
    <citation type="submission" date="2019-06" db="EMBL/GenBank/DDBJ databases">
        <authorList>
            <consortium name="Wellcome Sanger Institute Data Sharing"/>
        </authorList>
    </citation>
    <scope>NUCLEOTIDE SEQUENCE [LARGE SCALE GENOMIC DNA]</scope>
</reference>
<evidence type="ECO:0000256" key="2">
    <source>
        <dbReference type="ARBA" id="ARBA00019825"/>
    </source>
</evidence>
<dbReference type="Gene3D" id="1.20.5.170">
    <property type="match status" value="1"/>
</dbReference>
<dbReference type="Ensembl" id="ENSMMDT00005042827.1">
    <property type="protein sequence ID" value="ENSMMDP00005041976.1"/>
    <property type="gene ID" value="ENSMMDG00005019345.1"/>
</dbReference>
<evidence type="ECO:0000256" key="5">
    <source>
        <dbReference type="ARBA" id="ARBA00023204"/>
    </source>
</evidence>
<dbReference type="Proteomes" id="UP000472263">
    <property type="component" value="Chromosome 12"/>
</dbReference>
<feature type="region of interest" description="Disordered" evidence="10">
    <location>
        <begin position="1"/>
        <end position="41"/>
    </location>
</feature>
<dbReference type="AlphaFoldDB" id="A0A668AAH8"/>
<gene>
    <name evidence="11" type="primary">swi5</name>
</gene>
<dbReference type="GO" id="GO:0034974">
    <property type="term" value="C:Swi5-Swi2 complex"/>
    <property type="evidence" value="ECO:0007669"/>
    <property type="project" value="TreeGrafter"/>
</dbReference>
<evidence type="ECO:0000256" key="9">
    <source>
        <dbReference type="SAM" id="Coils"/>
    </source>
</evidence>
<evidence type="ECO:0000256" key="3">
    <source>
        <dbReference type="ARBA" id="ARBA00022763"/>
    </source>
</evidence>
<keyword evidence="4 9" id="KW-0175">Coiled coil</keyword>
<organism evidence="11 12">
    <name type="scientific">Myripristis murdjan</name>
    <name type="common">pinecone soldierfish</name>
    <dbReference type="NCBI Taxonomy" id="586833"/>
    <lineage>
        <taxon>Eukaryota</taxon>
        <taxon>Metazoa</taxon>
        <taxon>Chordata</taxon>
        <taxon>Craniata</taxon>
        <taxon>Vertebrata</taxon>
        <taxon>Euteleostomi</taxon>
        <taxon>Actinopterygii</taxon>
        <taxon>Neopterygii</taxon>
        <taxon>Teleostei</taxon>
        <taxon>Neoteleostei</taxon>
        <taxon>Acanthomorphata</taxon>
        <taxon>Holocentriformes</taxon>
        <taxon>Holocentridae</taxon>
        <taxon>Myripristis</taxon>
    </lineage>
</organism>
<evidence type="ECO:0000256" key="1">
    <source>
        <dbReference type="ARBA" id="ARBA00008060"/>
    </source>
</evidence>
<name>A0A668AAH8_9TELE</name>
<accession>A0A668AAH8</accession>
<dbReference type="GO" id="GO:0032798">
    <property type="term" value="C:Swi5-Sfr1 complex"/>
    <property type="evidence" value="ECO:0007669"/>
    <property type="project" value="TreeGrafter"/>
</dbReference>
<dbReference type="GO" id="GO:0000724">
    <property type="term" value="P:double-strand break repair via homologous recombination"/>
    <property type="evidence" value="ECO:0007669"/>
    <property type="project" value="TreeGrafter"/>
</dbReference>
<dbReference type="FunCoup" id="A0A668AAH8">
    <property type="interactions" value="3"/>
</dbReference>
<dbReference type="InParanoid" id="A0A668AAH8"/>
<comment type="similarity">
    <text evidence="1">Belongs to the SWI5/SAE3 family.</text>
</comment>
<dbReference type="GeneID" id="115369040"/>
<evidence type="ECO:0000313" key="11">
    <source>
        <dbReference type="Ensembl" id="ENSMMDP00005041976.1"/>
    </source>
</evidence>
<evidence type="ECO:0000256" key="10">
    <source>
        <dbReference type="SAM" id="MobiDB-lite"/>
    </source>
</evidence>
<dbReference type="Pfam" id="PF07061">
    <property type="entry name" value="Swi5"/>
    <property type="match status" value="1"/>
</dbReference>
<protein>
    <recommendedName>
        <fullName evidence="2">DNA repair protein SWI5 homolog</fullName>
    </recommendedName>
    <alternativeName>
        <fullName evidence="6">Protein SAE3 homolog</fullName>
    </alternativeName>
</protein>
<reference evidence="11" key="2">
    <citation type="submission" date="2025-08" db="UniProtKB">
        <authorList>
            <consortium name="Ensembl"/>
        </authorList>
    </citation>
    <scope>IDENTIFICATION</scope>
</reference>
<keyword evidence="5" id="KW-0234">DNA repair</keyword>
<evidence type="ECO:0000256" key="8">
    <source>
        <dbReference type="ARBA" id="ARBA00064461"/>
    </source>
</evidence>